<dbReference type="InterPro" id="IPR002219">
    <property type="entry name" value="PKC_DAG/PE"/>
</dbReference>
<feature type="region of interest" description="Disordered" evidence="8">
    <location>
        <begin position="797"/>
        <end position="821"/>
    </location>
</feature>
<proteinExistence type="predicted"/>
<keyword evidence="5" id="KW-0862">Zinc</keyword>
<dbReference type="Proteomes" id="UP001342314">
    <property type="component" value="Unassembled WGS sequence"/>
</dbReference>
<dbReference type="SUPFAM" id="SSF57889">
    <property type="entry name" value="Cysteine-rich domain"/>
    <property type="match status" value="1"/>
</dbReference>
<keyword evidence="3 7" id="KW-0547">Nucleotide-binding</keyword>
<dbReference type="InterPro" id="IPR001245">
    <property type="entry name" value="Ser-Thr/Tyr_kinase_cat_dom"/>
</dbReference>
<evidence type="ECO:0000259" key="9">
    <source>
        <dbReference type="PROSITE" id="PS50011"/>
    </source>
</evidence>
<protein>
    <submittedName>
        <fullName evidence="11">Uncharacterized protein</fullName>
    </submittedName>
</protein>
<feature type="region of interest" description="Disordered" evidence="8">
    <location>
        <begin position="32"/>
        <end position="143"/>
    </location>
</feature>
<evidence type="ECO:0000256" key="1">
    <source>
        <dbReference type="ARBA" id="ARBA00022679"/>
    </source>
</evidence>
<dbReference type="EMBL" id="BQKY01000009">
    <property type="protein sequence ID" value="GJN91852.1"/>
    <property type="molecule type" value="Genomic_DNA"/>
</dbReference>
<dbReference type="InterPro" id="IPR046349">
    <property type="entry name" value="C1-like_sf"/>
</dbReference>
<dbReference type="InterPro" id="IPR017441">
    <property type="entry name" value="Protein_kinase_ATP_BS"/>
</dbReference>
<evidence type="ECO:0000256" key="8">
    <source>
        <dbReference type="SAM" id="MobiDB-lite"/>
    </source>
</evidence>
<dbReference type="PROSITE" id="PS00107">
    <property type="entry name" value="PROTEIN_KINASE_ATP"/>
    <property type="match status" value="1"/>
</dbReference>
<dbReference type="PANTHER" id="PTHR48016">
    <property type="entry name" value="MAP KINASE KINASE KINASE SSK2-RELATED-RELATED"/>
    <property type="match status" value="1"/>
</dbReference>
<feature type="region of interest" description="Disordered" evidence="8">
    <location>
        <begin position="346"/>
        <end position="370"/>
    </location>
</feature>
<dbReference type="InterPro" id="IPR050538">
    <property type="entry name" value="MAP_kinase_kinase_kinase"/>
</dbReference>
<dbReference type="InterPro" id="IPR000719">
    <property type="entry name" value="Prot_kinase_dom"/>
</dbReference>
<feature type="region of interest" description="Disordered" evidence="8">
    <location>
        <begin position="870"/>
        <end position="911"/>
    </location>
</feature>
<gene>
    <name evidence="11" type="ORF">Rhopal_004875-T1</name>
</gene>
<dbReference type="CDD" id="cd00029">
    <property type="entry name" value="C1"/>
    <property type="match status" value="1"/>
</dbReference>
<comment type="caution">
    <text evidence="11">The sequence shown here is derived from an EMBL/GenBank/DDBJ whole genome shotgun (WGS) entry which is preliminary data.</text>
</comment>
<feature type="region of interest" description="Disordered" evidence="8">
    <location>
        <begin position="703"/>
        <end position="723"/>
    </location>
</feature>
<dbReference type="Pfam" id="PF00069">
    <property type="entry name" value="Pkinase"/>
    <property type="match status" value="1"/>
</dbReference>
<dbReference type="SMART" id="SM00220">
    <property type="entry name" value="S_TKc"/>
    <property type="match status" value="1"/>
</dbReference>
<dbReference type="PRINTS" id="PR00109">
    <property type="entry name" value="TYRKINASE"/>
</dbReference>
<feature type="region of interest" description="Disordered" evidence="8">
    <location>
        <begin position="923"/>
        <end position="942"/>
    </location>
</feature>
<sequence>MPASSPPPAPTRPLPFLPDVALPAASSASLILPRSPASEEPGSPPLLVRSNTVGLHPAPVPLDIDFKGRLVRARNSQPVPSSSTSSPSLTLSSSPGSSRFSDWHPPVGSRKSSDTSVTVSTQDHDDPLRPPQPPKASGGLYALAASERRGVESAVDVLAIVEEDEAPFTGAPALRAKRSPSKRGPGDSPRRRYSAGSAGTKKPSSPLASELADETAILIVPRTRARAPPAGEATPSNPTGKPTYPFRLSTADRSFSAGAALEPTSSERDELGLHQPLPLPQPSFAALTPPRAGPRAGKRCLSELERSSASRERDDAYGLVGLGLPSSLGDGTAAGRRTRHESFAREGDEEASVAAHGEYRQRRASRRVSSGTATRTKLVLREKGKPVLTYQLGECIGRGQFGSVYRALNLNTGQVVAVKRILLEGKTDAEVDQLSNEVALLQRLSHPSVVKYEGVVRTEHYLNIILEYVENGSLSAILKQFGQLPEGLVASYTVKILEGLAYLHQQNVVHCDLKAANLLSTKNGNIKLSDFGVSLNLNAIKATRGFNATTNEANGTPNWMAPEVISLKGALPASDIWSLAATIVELIDGRPPYSDLVAMSAMFRIVEDPAGPPIPDRCSPELQAFLARCFKKIPEERPTADELFEDPWLLKHFDFPQDMRPQDSLPFLRRISTEYRRAPLVPSFSPAEAVVESPLPLEPPVPPFAAKEEPRGRPSFDSGYSGSDERGLVTIHATEETHRSHTFIRSSFSKAIDCKICGESTKRHAVLCTSCGLISHARCKEFAPVCDLRTQLFGPSASSTQPLPPFARFPTMPSSTSSSPSSFAITDLLPFSKARRAKSPTPTSSETHLPLQTVANRTSSAGEAIRQLSHALLPSKSRTPDSTPPSSLGRTAPAPPPVTSSPLKGRPHSLSVSVPVPRLKTATSAIPAVPPTSPVSASPKDPHSIDLRAARHVSIDAATAANVGAPLQRRSSRCNVVFQSGGTRALGRKKSHGRSVSQPVVGLKNAVSDTDNSRVHGEAGLPAKGECVLM</sequence>
<reference evidence="11 12" key="1">
    <citation type="submission" date="2021-12" db="EMBL/GenBank/DDBJ databases">
        <title>High titer production of polyol ester of fatty acids by Rhodotorula paludigena BS15 towards product separation-free biomass refinery.</title>
        <authorList>
            <person name="Mano J."/>
            <person name="Ono H."/>
            <person name="Tanaka T."/>
            <person name="Naito K."/>
            <person name="Sushida H."/>
            <person name="Ike M."/>
            <person name="Tokuyasu K."/>
            <person name="Kitaoka M."/>
        </authorList>
    </citation>
    <scope>NUCLEOTIDE SEQUENCE [LARGE SCALE GENOMIC DNA]</scope>
    <source>
        <strain evidence="11 12">BS15</strain>
    </source>
</reference>
<keyword evidence="4" id="KW-0418">Kinase</keyword>
<keyword evidence="6 7" id="KW-0067">ATP-binding</keyword>
<dbReference type="SUPFAM" id="SSF56112">
    <property type="entry name" value="Protein kinase-like (PK-like)"/>
    <property type="match status" value="1"/>
</dbReference>
<evidence type="ECO:0000256" key="4">
    <source>
        <dbReference type="ARBA" id="ARBA00022777"/>
    </source>
</evidence>
<evidence type="ECO:0000256" key="2">
    <source>
        <dbReference type="ARBA" id="ARBA00022723"/>
    </source>
</evidence>
<feature type="compositionally biased region" description="Low complexity" evidence="8">
    <location>
        <begin position="76"/>
        <end position="98"/>
    </location>
</feature>
<name>A0AAV5GS30_9BASI</name>
<keyword evidence="2" id="KW-0479">Metal-binding</keyword>
<dbReference type="GO" id="GO:0004709">
    <property type="term" value="F:MAP kinase kinase kinase activity"/>
    <property type="evidence" value="ECO:0007669"/>
    <property type="project" value="TreeGrafter"/>
</dbReference>
<evidence type="ECO:0000256" key="7">
    <source>
        <dbReference type="PROSITE-ProRule" id="PRU10141"/>
    </source>
</evidence>
<dbReference type="PROSITE" id="PS50081">
    <property type="entry name" value="ZF_DAG_PE_2"/>
    <property type="match status" value="1"/>
</dbReference>
<keyword evidence="12" id="KW-1185">Reference proteome</keyword>
<feature type="region of interest" description="Disordered" evidence="8">
    <location>
        <begin position="163"/>
        <end position="308"/>
    </location>
</feature>
<evidence type="ECO:0000256" key="6">
    <source>
        <dbReference type="ARBA" id="ARBA00022840"/>
    </source>
</evidence>
<feature type="binding site" evidence="7">
    <location>
        <position position="419"/>
    </location>
    <ligand>
        <name>ATP</name>
        <dbReference type="ChEBI" id="CHEBI:30616"/>
    </ligand>
</feature>
<keyword evidence="1" id="KW-0808">Transferase</keyword>
<evidence type="ECO:0000256" key="5">
    <source>
        <dbReference type="ARBA" id="ARBA00022833"/>
    </source>
</evidence>
<evidence type="ECO:0000313" key="12">
    <source>
        <dbReference type="Proteomes" id="UP001342314"/>
    </source>
</evidence>
<organism evidence="11 12">
    <name type="scientific">Rhodotorula paludigena</name>
    <dbReference type="NCBI Taxonomy" id="86838"/>
    <lineage>
        <taxon>Eukaryota</taxon>
        <taxon>Fungi</taxon>
        <taxon>Dikarya</taxon>
        <taxon>Basidiomycota</taxon>
        <taxon>Pucciniomycotina</taxon>
        <taxon>Microbotryomycetes</taxon>
        <taxon>Sporidiobolales</taxon>
        <taxon>Sporidiobolaceae</taxon>
        <taxon>Rhodotorula</taxon>
    </lineage>
</organism>
<dbReference type="PROSITE" id="PS50011">
    <property type="entry name" value="PROTEIN_KINASE_DOM"/>
    <property type="match status" value="1"/>
</dbReference>
<dbReference type="GO" id="GO:0046872">
    <property type="term" value="F:metal ion binding"/>
    <property type="evidence" value="ECO:0007669"/>
    <property type="project" value="UniProtKB-KW"/>
</dbReference>
<dbReference type="GO" id="GO:0005737">
    <property type="term" value="C:cytoplasm"/>
    <property type="evidence" value="ECO:0007669"/>
    <property type="project" value="TreeGrafter"/>
</dbReference>
<feature type="domain" description="Phorbol-ester/DAG-type" evidence="10">
    <location>
        <begin position="740"/>
        <end position="786"/>
    </location>
</feature>
<evidence type="ECO:0000256" key="3">
    <source>
        <dbReference type="ARBA" id="ARBA00022741"/>
    </source>
</evidence>
<dbReference type="GO" id="GO:0005524">
    <property type="term" value="F:ATP binding"/>
    <property type="evidence" value="ECO:0007669"/>
    <property type="project" value="UniProtKB-UniRule"/>
</dbReference>
<dbReference type="Gene3D" id="3.30.60.20">
    <property type="match status" value="1"/>
</dbReference>
<feature type="domain" description="Protein kinase" evidence="9">
    <location>
        <begin position="390"/>
        <end position="649"/>
    </location>
</feature>
<dbReference type="CDD" id="cd06627">
    <property type="entry name" value="STKc_Cdc7_like"/>
    <property type="match status" value="1"/>
</dbReference>
<accession>A0AAV5GS30</accession>
<feature type="compositionally biased region" description="Polar residues" evidence="8">
    <location>
        <begin position="876"/>
        <end position="889"/>
    </location>
</feature>
<dbReference type="Gene3D" id="1.10.510.10">
    <property type="entry name" value="Transferase(Phosphotransferase) domain 1"/>
    <property type="match status" value="1"/>
</dbReference>
<feature type="compositionally biased region" description="Low complexity" evidence="8">
    <location>
        <begin position="810"/>
        <end position="821"/>
    </location>
</feature>
<dbReference type="InterPro" id="IPR011009">
    <property type="entry name" value="Kinase-like_dom_sf"/>
</dbReference>
<dbReference type="AlphaFoldDB" id="A0AAV5GS30"/>
<evidence type="ECO:0000259" key="10">
    <source>
        <dbReference type="PROSITE" id="PS50081"/>
    </source>
</evidence>
<dbReference type="PANTHER" id="PTHR48016:SF4">
    <property type="entry name" value="PROTEIN KINASE DOMAIN-CONTAINING PROTEIN"/>
    <property type="match status" value="1"/>
</dbReference>
<evidence type="ECO:0000313" key="11">
    <source>
        <dbReference type="EMBL" id="GJN91852.1"/>
    </source>
</evidence>